<name>A0A1R3IVY7_COCAP</name>
<dbReference type="Proteomes" id="UP000188268">
    <property type="component" value="Unassembled WGS sequence"/>
</dbReference>
<sequence>VASLNNEDQANNVATCLRQYWNKSNDSYQGLALVHRLSMWWSKIKLVGYQKTRVREED</sequence>
<dbReference type="EMBL" id="AWWV01009404">
    <property type="protein sequence ID" value="OMO86749.1"/>
    <property type="molecule type" value="Genomic_DNA"/>
</dbReference>
<gene>
    <name evidence="1" type="ORF">CCACVL1_09480</name>
</gene>
<keyword evidence="2" id="KW-1185">Reference proteome</keyword>
<evidence type="ECO:0000313" key="2">
    <source>
        <dbReference type="Proteomes" id="UP000188268"/>
    </source>
</evidence>
<comment type="caution">
    <text evidence="1">The sequence shown here is derived from an EMBL/GenBank/DDBJ whole genome shotgun (WGS) entry which is preliminary data.</text>
</comment>
<proteinExistence type="predicted"/>
<reference evidence="1 2" key="1">
    <citation type="submission" date="2013-09" db="EMBL/GenBank/DDBJ databases">
        <title>Corchorus capsularis genome sequencing.</title>
        <authorList>
            <person name="Alam M."/>
            <person name="Haque M.S."/>
            <person name="Islam M.S."/>
            <person name="Emdad E.M."/>
            <person name="Islam M.M."/>
            <person name="Ahmed B."/>
            <person name="Halim A."/>
            <person name="Hossen Q.M.M."/>
            <person name="Hossain M.Z."/>
            <person name="Ahmed R."/>
            <person name="Khan M.M."/>
            <person name="Islam R."/>
            <person name="Rashid M.M."/>
            <person name="Khan S.A."/>
            <person name="Rahman M.S."/>
            <person name="Alam M."/>
        </authorList>
    </citation>
    <scope>NUCLEOTIDE SEQUENCE [LARGE SCALE GENOMIC DNA]</scope>
    <source>
        <strain evidence="2">cv. CVL-1</strain>
        <tissue evidence="1">Whole seedling</tissue>
    </source>
</reference>
<feature type="non-terminal residue" evidence="1">
    <location>
        <position position="1"/>
    </location>
</feature>
<accession>A0A1R3IVY7</accession>
<protein>
    <submittedName>
        <fullName evidence="1">Uncharacterized protein</fullName>
    </submittedName>
</protein>
<dbReference type="AlphaFoldDB" id="A0A1R3IVY7"/>
<organism evidence="1 2">
    <name type="scientific">Corchorus capsularis</name>
    <name type="common">Jute</name>
    <dbReference type="NCBI Taxonomy" id="210143"/>
    <lineage>
        <taxon>Eukaryota</taxon>
        <taxon>Viridiplantae</taxon>
        <taxon>Streptophyta</taxon>
        <taxon>Embryophyta</taxon>
        <taxon>Tracheophyta</taxon>
        <taxon>Spermatophyta</taxon>
        <taxon>Magnoliopsida</taxon>
        <taxon>eudicotyledons</taxon>
        <taxon>Gunneridae</taxon>
        <taxon>Pentapetalae</taxon>
        <taxon>rosids</taxon>
        <taxon>malvids</taxon>
        <taxon>Malvales</taxon>
        <taxon>Malvaceae</taxon>
        <taxon>Grewioideae</taxon>
        <taxon>Apeibeae</taxon>
        <taxon>Corchorus</taxon>
    </lineage>
</organism>
<evidence type="ECO:0000313" key="1">
    <source>
        <dbReference type="EMBL" id="OMO86749.1"/>
    </source>
</evidence>
<dbReference type="Gramene" id="OMO86749">
    <property type="protein sequence ID" value="OMO86749"/>
    <property type="gene ID" value="CCACVL1_09480"/>
</dbReference>